<protein>
    <recommendedName>
        <fullName evidence="4">Glycine zipper domain-containing protein</fullName>
    </recommendedName>
</protein>
<comment type="caution">
    <text evidence="2">The sequence shown here is derived from an EMBL/GenBank/DDBJ whole genome shotgun (WGS) entry which is preliminary data.</text>
</comment>
<gene>
    <name evidence="2" type="ORF">CSC94_19565</name>
</gene>
<feature type="signal peptide" evidence="1">
    <location>
        <begin position="1"/>
        <end position="20"/>
    </location>
</feature>
<feature type="chain" id="PRO_5013699596" description="Glycine zipper domain-containing protein" evidence="1">
    <location>
        <begin position="21"/>
        <end position="87"/>
    </location>
</feature>
<evidence type="ECO:0000313" key="2">
    <source>
        <dbReference type="EMBL" id="PHP65326.1"/>
    </source>
</evidence>
<evidence type="ECO:0000256" key="1">
    <source>
        <dbReference type="SAM" id="SignalP"/>
    </source>
</evidence>
<proteinExistence type="predicted"/>
<dbReference type="AlphaFoldDB" id="A0A2G1QIH6"/>
<sequence>MKNALVIVGMCLALAACTTAERDAATGGAIGAAAGAIASGGRAGGTLAGAAIGAVSGVLIGRATRRGDCVYRDRRGRRYIDDCPAGY</sequence>
<dbReference type="RefSeq" id="WP_099308067.1">
    <property type="nucleotide sequence ID" value="NZ_PDVP01000016.1"/>
</dbReference>
<evidence type="ECO:0008006" key="4">
    <source>
        <dbReference type="Google" id="ProtNLM"/>
    </source>
</evidence>
<name>A0A2G1QIH6_9HYPH</name>
<dbReference type="PROSITE" id="PS51257">
    <property type="entry name" value="PROKAR_LIPOPROTEIN"/>
    <property type="match status" value="1"/>
</dbReference>
<accession>A0A2G1QIH6</accession>
<organism evidence="2 3">
    <name type="scientific">Zhengella mangrovi</name>
    <dbReference type="NCBI Taxonomy" id="1982044"/>
    <lineage>
        <taxon>Bacteria</taxon>
        <taxon>Pseudomonadati</taxon>
        <taxon>Pseudomonadota</taxon>
        <taxon>Alphaproteobacteria</taxon>
        <taxon>Hyphomicrobiales</taxon>
        <taxon>Notoacmeibacteraceae</taxon>
        <taxon>Zhengella</taxon>
    </lineage>
</organism>
<dbReference type="Proteomes" id="UP000221168">
    <property type="component" value="Unassembled WGS sequence"/>
</dbReference>
<reference evidence="2 3" key="1">
    <citation type="submission" date="2017-10" db="EMBL/GenBank/DDBJ databases">
        <title>Sedimentibacterium mangrovi gen. nov., sp. nov., a novel member of family Phyllobacteriacea isolated from mangrove sediment.</title>
        <authorList>
            <person name="Liao H."/>
            <person name="Tian Y."/>
        </authorList>
    </citation>
    <scope>NUCLEOTIDE SEQUENCE [LARGE SCALE GENOMIC DNA]</scope>
    <source>
        <strain evidence="2 3">X9-2-2</strain>
    </source>
</reference>
<keyword evidence="3" id="KW-1185">Reference proteome</keyword>
<keyword evidence="1" id="KW-0732">Signal</keyword>
<dbReference type="EMBL" id="PDVP01000016">
    <property type="protein sequence ID" value="PHP65326.1"/>
    <property type="molecule type" value="Genomic_DNA"/>
</dbReference>
<evidence type="ECO:0000313" key="3">
    <source>
        <dbReference type="Proteomes" id="UP000221168"/>
    </source>
</evidence>